<reference evidence="3 4" key="1">
    <citation type="submission" date="2023-12" db="EMBL/GenBank/DDBJ databases">
        <title>Amycolatopsis sp. V23-08.</title>
        <authorList>
            <person name="Somphong A."/>
        </authorList>
    </citation>
    <scope>NUCLEOTIDE SEQUENCE [LARGE SCALE GENOMIC DNA]</scope>
    <source>
        <strain evidence="3 4">V23-08</strain>
    </source>
</reference>
<gene>
    <name evidence="3" type="ORF">VA596_35395</name>
</gene>
<dbReference type="PROSITE" id="PS51257">
    <property type="entry name" value="PROKAR_LIPOPROTEIN"/>
    <property type="match status" value="1"/>
</dbReference>
<evidence type="ECO:0000256" key="2">
    <source>
        <dbReference type="ARBA" id="ARBA00023136"/>
    </source>
</evidence>
<comment type="subcellular location">
    <subcellularLocation>
        <location evidence="1">Membrane</location>
    </subcellularLocation>
</comment>
<dbReference type="PANTHER" id="PTHR37042:SF4">
    <property type="entry name" value="OUTER MEMBRANE PROTEIN RV1973"/>
    <property type="match status" value="1"/>
</dbReference>
<comment type="caution">
    <text evidence="3">The sequence shown here is derived from an EMBL/GenBank/DDBJ whole genome shotgun (WGS) entry which is preliminary data.</text>
</comment>
<evidence type="ECO:0000313" key="3">
    <source>
        <dbReference type="EMBL" id="MEA5364864.1"/>
    </source>
</evidence>
<proteinExistence type="predicted"/>
<sequence>MNRILAVVVVVALGCAVWFGVETASLSSSDNLALVDTAATASVSADVSEAVKAVFSYDYANLARTERAASSYLVGDAVRQYQAQFASARSRAAGGKLVRTTTVRAVGVRSLVGDSASVLLFLDQQTVALGGGAPSSSVAQLSVSAQRVDGRWKLSSLTAL</sequence>
<dbReference type="RefSeq" id="WP_323332940.1">
    <property type="nucleotide sequence ID" value="NZ_JAYFSI010000010.1"/>
</dbReference>
<evidence type="ECO:0000313" key="4">
    <source>
        <dbReference type="Proteomes" id="UP001304298"/>
    </source>
</evidence>
<dbReference type="PANTHER" id="PTHR37042">
    <property type="entry name" value="OUTER MEMBRANE PROTEIN RV1973"/>
    <property type="match status" value="1"/>
</dbReference>
<dbReference type="EMBL" id="JAYFSI010000010">
    <property type="protein sequence ID" value="MEA5364864.1"/>
    <property type="molecule type" value="Genomic_DNA"/>
</dbReference>
<keyword evidence="4" id="KW-1185">Reference proteome</keyword>
<organism evidence="3 4">
    <name type="scientific">Amycolatopsis heterodermiae</name>
    <dbReference type="NCBI Taxonomy" id="3110235"/>
    <lineage>
        <taxon>Bacteria</taxon>
        <taxon>Bacillati</taxon>
        <taxon>Actinomycetota</taxon>
        <taxon>Actinomycetes</taxon>
        <taxon>Pseudonocardiales</taxon>
        <taxon>Pseudonocardiaceae</taxon>
        <taxon>Amycolatopsis</taxon>
    </lineage>
</organism>
<evidence type="ECO:0000256" key="1">
    <source>
        <dbReference type="ARBA" id="ARBA00004370"/>
    </source>
</evidence>
<keyword evidence="2" id="KW-0472">Membrane</keyword>
<accession>A0ABU5RGY9</accession>
<name>A0ABU5RGY9_9PSEU</name>
<protein>
    <recommendedName>
        <fullName evidence="5">Mce-associated membrane protein</fullName>
    </recommendedName>
</protein>
<evidence type="ECO:0008006" key="5">
    <source>
        <dbReference type="Google" id="ProtNLM"/>
    </source>
</evidence>
<dbReference type="Proteomes" id="UP001304298">
    <property type="component" value="Unassembled WGS sequence"/>
</dbReference>